<dbReference type="AlphaFoldDB" id="A0A0Q9WC25"/>
<dbReference type="OrthoDB" id="7871718at2759"/>
<dbReference type="EMBL" id="CH940651">
    <property type="protein sequence ID" value="KRF82227.1"/>
    <property type="molecule type" value="Genomic_DNA"/>
</dbReference>
<reference evidence="1 2" key="1">
    <citation type="journal article" date="2007" name="Nature">
        <title>Evolution of genes and genomes on the Drosophila phylogeny.</title>
        <authorList>
            <consortium name="Drosophila 12 Genomes Consortium"/>
            <person name="Clark A.G."/>
            <person name="Eisen M.B."/>
            <person name="Smith D.R."/>
            <person name="Bergman C.M."/>
            <person name="Oliver B."/>
            <person name="Markow T.A."/>
            <person name="Kaufman T.C."/>
            <person name="Kellis M."/>
            <person name="Gelbart W."/>
            <person name="Iyer V.N."/>
            <person name="Pollard D.A."/>
            <person name="Sackton T.B."/>
            <person name="Larracuente A.M."/>
            <person name="Singh N.D."/>
            <person name="Abad J.P."/>
            <person name="Abt D.N."/>
            <person name="Adryan B."/>
            <person name="Aguade M."/>
            <person name="Akashi H."/>
            <person name="Anderson W.W."/>
            <person name="Aquadro C.F."/>
            <person name="Ardell D.H."/>
            <person name="Arguello R."/>
            <person name="Artieri C.G."/>
            <person name="Barbash D.A."/>
            <person name="Barker D."/>
            <person name="Barsanti P."/>
            <person name="Batterham P."/>
            <person name="Batzoglou S."/>
            <person name="Begun D."/>
            <person name="Bhutkar A."/>
            <person name="Blanco E."/>
            <person name="Bosak S.A."/>
            <person name="Bradley R.K."/>
            <person name="Brand A.D."/>
            <person name="Brent M.R."/>
            <person name="Brooks A.N."/>
            <person name="Brown R.H."/>
            <person name="Butlin R.K."/>
            <person name="Caggese C."/>
            <person name="Calvi B.R."/>
            <person name="Bernardo de Carvalho A."/>
            <person name="Caspi A."/>
            <person name="Castrezana S."/>
            <person name="Celniker S.E."/>
            <person name="Chang J.L."/>
            <person name="Chapple C."/>
            <person name="Chatterji S."/>
            <person name="Chinwalla A."/>
            <person name="Civetta A."/>
            <person name="Clifton S.W."/>
            <person name="Comeron J.M."/>
            <person name="Costello J.C."/>
            <person name="Coyne J.A."/>
            <person name="Daub J."/>
            <person name="David R.G."/>
            <person name="Delcher A.L."/>
            <person name="Delehaunty K."/>
            <person name="Do C.B."/>
            <person name="Ebling H."/>
            <person name="Edwards K."/>
            <person name="Eickbush T."/>
            <person name="Evans J.D."/>
            <person name="Filipski A."/>
            <person name="Findeiss S."/>
            <person name="Freyhult E."/>
            <person name="Fulton L."/>
            <person name="Fulton R."/>
            <person name="Garcia A.C."/>
            <person name="Gardiner A."/>
            <person name="Garfield D.A."/>
            <person name="Garvin B.E."/>
            <person name="Gibson G."/>
            <person name="Gilbert D."/>
            <person name="Gnerre S."/>
            <person name="Godfrey J."/>
            <person name="Good R."/>
            <person name="Gotea V."/>
            <person name="Gravely B."/>
            <person name="Greenberg A.J."/>
            <person name="Griffiths-Jones S."/>
            <person name="Gross S."/>
            <person name="Guigo R."/>
            <person name="Gustafson E.A."/>
            <person name="Haerty W."/>
            <person name="Hahn M.W."/>
            <person name="Halligan D.L."/>
            <person name="Halpern A.L."/>
            <person name="Halter G.M."/>
            <person name="Han M.V."/>
            <person name="Heger A."/>
            <person name="Hillier L."/>
            <person name="Hinrichs A.S."/>
            <person name="Holmes I."/>
            <person name="Hoskins R.A."/>
            <person name="Hubisz M.J."/>
            <person name="Hultmark D."/>
            <person name="Huntley M.A."/>
            <person name="Jaffe D.B."/>
            <person name="Jagadeeshan S."/>
            <person name="Jeck W.R."/>
            <person name="Johnson J."/>
            <person name="Jones C.D."/>
            <person name="Jordan W.C."/>
            <person name="Karpen G.H."/>
            <person name="Kataoka E."/>
            <person name="Keightley P.D."/>
            <person name="Kheradpour P."/>
            <person name="Kirkness E.F."/>
            <person name="Koerich L.B."/>
            <person name="Kristiansen K."/>
            <person name="Kudrna D."/>
            <person name="Kulathinal R.J."/>
            <person name="Kumar S."/>
            <person name="Kwok R."/>
            <person name="Lander E."/>
            <person name="Langley C.H."/>
            <person name="Lapoint R."/>
            <person name="Lazzaro B.P."/>
            <person name="Lee S.J."/>
            <person name="Levesque L."/>
            <person name="Li R."/>
            <person name="Lin C.F."/>
            <person name="Lin M.F."/>
            <person name="Lindblad-Toh K."/>
            <person name="Llopart A."/>
            <person name="Long M."/>
            <person name="Low L."/>
            <person name="Lozovsky E."/>
            <person name="Lu J."/>
            <person name="Luo M."/>
            <person name="Machado C.A."/>
            <person name="Makalowski W."/>
            <person name="Marzo M."/>
            <person name="Matsuda M."/>
            <person name="Matzkin L."/>
            <person name="McAllister B."/>
            <person name="McBride C.S."/>
            <person name="McKernan B."/>
            <person name="McKernan K."/>
            <person name="Mendez-Lago M."/>
            <person name="Minx P."/>
            <person name="Mollenhauer M.U."/>
            <person name="Montooth K."/>
            <person name="Mount S.M."/>
            <person name="Mu X."/>
            <person name="Myers E."/>
            <person name="Negre B."/>
            <person name="Newfeld S."/>
            <person name="Nielsen R."/>
            <person name="Noor M.A."/>
            <person name="O'Grady P."/>
            <person name="Pachter L."/>
            <person name="Papaceit M."/>
            <person name="Parisi M.J."/>
            <person name="Parisi M."/>
            <person name="Parts L."/>
            <person name="Pedersen J.S."/>
            <person name="Pesole G."/>
            <person name="Phillippy A.M."/>
            <person name="Ponting C.P."/>
            <person name="Pop M."/>
            <person name="Porcelli D."/>
            <person name="Powell J.R."/>
            <person name="Prohaska S."/>
            <person name="Pruitt K."/>
            <person name="Puig M."/>
            <person name="Quesneville H."/>
            <person name="Ram K.R."/>
            <person name="Rand D."/>
            <person name="Rasmussen M.D."/>
            <person name="Reed L.K."/>
            <person name="Reenan R."/>
            <person name="Reily A."/>
            <person name="Remington K.A."/>
            <person name="Rieger T.T."/>
            <person name="Ritchie M.G."/>
            <person name="Robin C."/>
            <person name="Rogers Y.H."/>
            <person name="Rohde C."/>
            <person name="Rozas J."/>
            <person name="Rubenfield M.J."/>
            <person name="Ruiz A."/>
            <person name="Russo S."/>
            <person name="Salzberg S.L."/>
            <person name="Sanchez-Gracia A."/>
            <person name="Saranga D.J."/>
            <person name="Sato H."/>
            <person name="Schaeffer S.W."/>
            <person name="Schatz M.C."/>
            <person name="Schlenke T."/>
            <person name="Schwartz R."/>
            <person name="Segarra C."/>
            <person name="Singh R.S."/>
            <person name="Sirot L."/>
            <person name="Sirota M."/>
            <person name="Sisneros N.B."/>
            <person name="Smith C.D."/>
            <person name="Smith T.F."/>
            <person name="Spieth J."/>
            <person name="Stage D.E."/>
            <person name="Stark A."/>
            <person name="Stephan W."/>
            <person name="Strausberg R.L."/>
            <person name="Strempel S."/>
            <person name="Sturgill D."/>
            <person name="Sutton G."/>
            <person name="Sutton G.G."/>
            <person name="Tao W."/>
            <person name="Teichmann S."/>
            <person name="Tobari Y.N."/>
            <person name="Tomimura Y."/>
            <person name="Tsolas J.M."/>
            <person name="Valente V.L."/>
            <person name="Venter E."/>
            <person name="Venter J.C."/>
            <person name="Vicario S."/>
            <person name="Vieira F.G."/>
            <person name="Vilella A.J."/>
            <person name="Villasante A."/>
            <person name="Walenz B."/>
            <person name="Wang J."/>
            <person name="Wasserman M."/>
            <person name="Watts T."/>
            <person name="Wilson D."/>
            <person name="Wilson R.K."/>
            <person name="Wing R.A."/>
            <person name="Wolfner M.F."/>
            <person name="Wong A."/>
            <person name="Wong G.K."/>
            <person name="Wu C.I."/>
            <person name="Wu G."/>
            <person name="Yamamoto D."/>
            <person name="Yang H.P."/>
            <person name="Yang S.P."/>
            <person name="Yorke J.A."/>
            <person name="Yoshida K."/>
            <person name="Zdobnov E."/>
            <person name="Zhang P."/>
            <person name="Zhang Y."/>
            <person name="Zimin A.V."/>
            <person name="Baldwin J."/>
            <person name="Abdouelleil A."/>
            <person name="Abdulkadir J."/>
            <person name="Abebe A."/>
            <person name="Abera B."/>
            <person name="Abreu J."/>
            <person name="Acer S.C."/>
            <person name="Aftuck L."/>
            <person name="Alexander A."/>
            <person name="An P."/>
            <person name="Anderson E."/>
            <person name="Anderson S."/>
            <person name="Arachi H."/>
            <person name="Azer M."/>
            <person name="Bachantsang P."/>
            <person name="Barry A."/>
            <person name="Bayul T."/>
            <person name="Berlin A."/>
            <person name="Bessette D."/>
            <person name="Bloom T."/>
            <person name="Blye J."/>
            <person name="Boguslavskiy L."/>
            <person name="Bonnet C."/>
            <person name="Boukhgalter B."/>
            <person name="Bourzgui I."/>
            <person name="Brown A."/>
            <person name="Cahill P."/>
            <person name="Channer S."/>
            <person name="Cheshatsang Y."/>
            <person name="Chuda L."/>
            <person name="Citroen M."/>
            <person name="Collymore A."/>
            <person name="Cooke P."/>
            <person name="Costello M."/>
            <person name="D'Aco K."/>
            <person name="Daza R."/>
            <person name="De Haan G."/>
            <person name="DeGray S."/>
            <person name="DeMaso C."/>
            <person name="Dhargay N."/>
            <person name="Dooley K."/>
            <person name="Dooley E."/>
            <person name="Doricent M."/>
            <person name="Dorje P."/>
            <person name="Dorjee K."/>
            <person name="Dupes A."/>
            <person name="Elong R."/>
            <person name="Falk J."/>
            <person name="Farina A."/>
            <person name="Faro S."/>
            <person name="Ferguson D."/>
            <person name="Fisher S."/>
            <person name="Foley C.D."/>
            <person name="Franke A."/>
            <person name="Friedrich D."/>
            <person name="Gadbois L."/>
            <person name="Gearin G."/>
            <person name="Gearin C.R."/>
            <person name="Giannoukos G."/>
            <person name="Goode T."/>
            <person name="Graham J."/>
            <person name="Grandbois E."/>
            <person name="Grewal S."/>
            <person name="Gyaltsen K."/>
            <person name="Hafez N."/>
            <person name="Hagos B."/>
            <person name="Hall J."/>
            <person name="Henson C."/>
            <person name="Hollinger A."/>
            <person name="Honan T."/>
            <person name="Huard M.D."/>
            <person name="Hughes L."/>
            <person name="Hurhula B."/>
            <person name="Husby M.E."/>
            <person name="Kamat A."/>
            <person name="Kanga B."/>
            <person name="Kashin S."/>
            <person name="Khazanovich D."/>
            <person name="Kisner P."/>
            <person name="Lance K."/>
            <person name="Lara M."/>
            <person name="Lee W."/>
            <person name="Lennon N."/>
            <person name="Letendre F."/>
            <person name="LeVine R."/>
            <person name="Lipovsky A."/>
            <person name="Liu X."/>
            <person name="Liu J."/>
            <person name="Liu S."/>
            <person name="Lokyitsang T."/>
            <person name="Lokyitsang Y."/>
            <person name="Lubonja R."/>
            <person name="Lui A."/>
            <person name="MacDonald P."/>
            <person name="Magnisalis V."/>
            <person name="Maru K."/>
            <person name="Matthews C."/>
            <person name="McCusker W."/>
            <person name="McDonough S."/>
            <person name="Mehta T."/>
            <person name="Meldrim J."/>
            <person name="Meneus L."/>
            <person name="Mihai O."/>
            <person name="Mihalev A."/>
            <person name="Mihova T."/>
            <person name="Mittelman R."/>
            <person name="Mlenga V."/>
            <person name="Montmayeur A."/>
            <person name="Mulrain L."/>
            <person name="Navidi A."/>
            <person name="Naylor J."/>
            <person name="Negash T."/>
            <person name="Nguyen T."/>
            <person name="Nguyen N."/>
            <person name="Nicol R."/>
            <person name="Norbu C."/>
            <person name="Norbu N."/>
            <person name="Novod N."/>
            <person name="O'Neill B."/>
            <person name="Osman S."/>
            <person name="Markiewicz E."/>
            <person name="Oyono O.L."/>
            <person name="Patti C."/>
            <person name="Phunkhang P."/>
            <person name="Pierre F."/>
            <person name="Priest M."/>
            <person name="Raghuraman S."/>
            <person name="Rege F."/>
            <person name="Reyes R."/>
            <person name="Rise C."/>
            <person name="Rogov P."/>
            <person name="Ross K."/>
            <person name="Ryan E."/>
            <person name="Settipalli S."/>
            <person name="Shea T."/>
            <person name="Sherpa N."/>
            <person name="Shi L."/>
            <person name="Shih D."/>
            <person name="Sparrow T."/>
            <person name="Spaulding J."/>
            <person name="Stalker J."/>
            <person name="Stange-Thomann N."/>
            <person name="Stavropoulos S."/>
            <person name="Stone C."/>
            <person name="Strader C."/>
            <person name="Tesfaye S."/>
            <person name="Thomson T."/>
            <person name="Thoulutsang Y."/>
            <person name="Thoulutsang D."/>
            <person name="Topham K."/>
            <person name="Topping I."/>
            <person name="Tsamla T."/>
            <person name="Vassiliev H."/>
            <person name="Vo A."/>
            <person name="Wangchuk T."/>
            <person name="Wangdi T."/>
            <person name="Weiand M."/>
            <person name="Wilkinson J."/>
            <person name="Wilson A."/>
            <person name="Yadav S."/>
            <person name="Young G."/>
            <person name="Yu Q."/>
            <person name="Zembek L."/>
            <person name="Zhong D."/>
            <person name="Zimmer A."/>
            <person name="Zwirko Z."/>
            <person name="Jaffe D.B."/>
            <person name="Alvarez P."/>
            <person name="Brockman W."/>
            <person name="Butler J."/>
            <person name="Chin C."/>
            <person name="Gnerre S."/>
            <person name="Grabherr M."/>
            <person name="Kleber M."/>
            <person name="Mauceli E."/>
            <person name="MacCallum I."/>
        </authorList>
    </citation>
    <scope>NUCLEOTIDE SEQUENCE [LARGE SCALE GENOMIC DNA]</scope>
    <source>
        <strain evidence="2">Tucson 15010-1051.87</strain>
    </source>
</reference>
<protein>
    <submittedName>
        <fullName evidence="1">Uncharacterized protein</fullName>
    </submittedName>
</protein>
<name>A0A0Q9WC25_DROVI</name>
<sequence length="159" mass="18950">MQRIQENDKRIKMHMDNVKIQKRIHKLMQLQQQLEEMEPIPYTPHKPRNYQFAHTRNDRIGSQYIDELRPMSTASYTHPIYCARFKHTLSDFEPYTPAHADSDNGDMIAKNYSKSMDNIHRNRPVHQELNSAVRETNRESAMYKLCKGLLEVRNKSTKY</sequence>
<keyword evidence="2" id="KW-1185">Reference proteome</keyword>
<evidence type="ECO:0000313" key="1">
    <source>
        <dbReference type="EMBL" id="KRF82227.1"/>
    </source>
</evidence>
<evidence type="ECO:0000313" key="2">
    <source>
        <dbReference type="Proteomes" id="UP000008792"/>
    </source>
</evidence>
<dbReference type="Proteomes" id="UP000008792">
    <property type="component" value="Unassembled WGS sequence"/>
</dbReference>
<gene>
    <name evidence="1" type="primary">Dvir\GJ19251</name>
    <name evidence="1" type="ORF">Dvir_GJ19251</name>
</gene>
<dbReference type="InParanoid" id="A0A0Q9WC25"/>
<organism evidence="1 2">
    <name type="scientific">Drosophila virilis</name>
    <name type="common">Fruit fly</name>
    <dbReference type="NCBI Taxonomy" id="7244"/>
    <lineage>
        <taxon>Eukaryota</taxon>
        <taxon>Metazoa</taxon>
        <taxon>Ecdysozoa</taxon>
        <taxon>Arthropoda</taxon>
        <taxon>Hexapoda</taxon>
        <taxon>Insecta</taxon>
        <taxon>Pterygota</taxon>
        <taxon>Neoptera</taxon>
        <taxon>Endopterygota</taxon>
        <taxon>Diptera</taxon>
        <taxon>Brachycera</taxon>
        <taxon>Muscomorpha</taxon>
        <taxon>Ephydroidea</taxon>
        <taxon>Drosophilidae</taxon>
        <taxon>Drosophila</taxon>
    </lineage>
</organism>
<proteinExistence type="predicted"/>
<accession>A0A0Q9WC25</accession>